<evidence type="ECO:0000256" key="6">
    <source>
        <dbReference type="ARBA" id="ARBA00022801"/>
    </source>
</evidence>
<feature type="active site" evidence="8">
    <location>
        <position position="314"/>
    </location>
</feature>
<comment type="cofactor">
    <cofactor evidence="8">
        <name>Mn(2+)</name>
        <dbReference type="ChEBI" id="CHEBI:29035"/>
    </cofactor>
    <text evidence="8">Binds 2 manganese ions per subunit.</text>
</comment>
<dbReference type="InterPro" id="IPR011356">
    <property type="entry name" value="Leucine_aapep/pepB"/>
</dbReference>
<evidence type="ECO:0000313" key="11">
    <source>
        <dbReference type="Proteomes" id="UP000003344"/>
    </source>
</evidence>
<keyword evidence="4 8" id="KW-0031">Aminopeptidase</keyword>
<keyword evidence="7 8" id="KW-0464">Manganese</keyword>
<feature type="binding site" evidence="8">
    <location>
        <position position="384"/>
    </location>
    <ligand>
        <name>Mn(2+)</name>
        <dbReference type="ChEBI" id="CHEBI:29035"/>
        <label>1</label>
    </ligand>
</feature>
<feature type="binding site" evidence="8">
    <location>
        <position position="386"/>
    </location>
    <ligand>
        <name>Mn(2+)</name>
        <dbReference type="ChEBI" id="CHEBI:29035"/>
        <label>2</label>
    </ligand>
</feature>
<keyword evidence="6 8" id="KW-0378">Hydrolase</keyword>
<keyword evidence="8" id="KW-0963">Cytoplasm</keyword>
<evidence type="ECO:0000256" key="1">
    <source>
        <dbReference type="ARBA" id="ARBA00000135"/>
    </source>
</evidence>
<dbReference type="PANTHER" id="PTHR11963:SF23">
    <property type="entry name" value="CYTOSOL AMINOPEPTIDASE"/>
    <property type="match status" value="1"/>
</dbReference>
<evidence type="ECO:0000259" key="9">
    <source>
        <dbReference type="PROSITE" id="PS00631"/>
    </source>
</evidence>
<feature type="active site" evidence="8">
    <location>
        <position position="388"/>
    </location>
</feature>
<dbReference type="GO" id="GO:0006508">
    <property type="term" value="P:proteolysis"/>
    <property type="evidence" value="ECO:0007669"/>
    <property type="project" value="UniProtKB-KW"/>
</dbReference>
<evidence type="ECO:0000256" key="3">
    <source>
        <dbReference type="ARBA" id="ARBA00009528"/>
    </source>
</evidence>
<evidence type="ECO:0000256" key="5">
    <source>
        <dbReference type="ARBA" id="ARBA00022670"/>
    </source>
</evidence>
<comment type="catalytic activity">
    <reaction evidence="1 8">
        <text>Release of an N-terminal amino acid, Xaa-|-Yaa-, in which Xaa is preferably Leu, but may be other amino acids including Pro although not Arg or Lys, and Yaa may be Pro. Amino acid amides and methyl esters are also readily hydrolyzed, but rates on arylamides are exceedingly low.</text>
        <dbReference type="EC" id="3.4.11.1"/>
    </reaction>
</comment>
<gene>
    <name evidence="8" type="primary">pepA</name>
    <name evidence="10" type="ORF">NEIMUCOT_05270</name>
</gene>
<sequence>MINHRIAARSGKRFGAGGLSAQGFRRPLKWSTIFPTVFRRPLDAKGRLKLPETISIRRINVEFSTKAGTLQPQQAGAQLFVCTETAQLNHPTALALLSSLEEGQTFADTKIPTDNGLQAVAVVRLEKTDRAALNKAAAEAAKWAQNQETVNADIHAFDEAQAAAVAEAFAIAFGNAAYRFDRYKKEAKPAKFAQAVFHTAHEAAVKEALRVAEAQVYGQSLCRDLGNAAPNECTPEFLARTAKAEAEKLGAHAKIIEKDYIKENMGSFWSVAKGSVEDPYLIELSYFGAADKEAAPVVLVGKGITFDTGGISLKPGLNMDEMKFDMCGAATVISTFCAAVKLQLPINLVAVVATCENMPSGAANKPGDVVKSMKGLTIEVLNTDAEGRLILCDALTYAEQFKPKAVIDVATLTGACIIALGHDVSGVMGNNQDLVDSLLAASRNVDDKAWQLPLFETYKDQLKSNFADIPNIGTPGAGTITAATFLSYFTEDYPWAHLDIAGTAWKSGSEKGATGRPVPLLLNYLRNVK</sequence>
<comment type="function">
    <text evidence="8">Presumably involved in the processing and regular turnover of intracellular proteins. Catalyzes the removal of unsubstituted N-terminal amino acids from various peptides.</text>
</comment>
<dbReference type="SUPFAM" id="SSF53187">
    <property type="entry name" value="Zn-dependent exopeptidases"/>
    <property type="match status" value="1"/>
</dbReference>
<dbReference type="Proteomes" id="UP000003344">
    <property type="component" value="Unassembled WGS sequence"/>
</dbReference>
<comment type="subcellular location">
    <subcellularLocation>
        <location evidence="8">Cytoplasm</location>
    </subcellularLocation>
</comment>
<feature type="binding site" evidence="8">
    <location>
        <position position="307"/>
    </location>
    <ligand>
        <name>Mn(2+)</name>
        <dbReference type="ChEBI" id="CHEBI:29035"/>
        <label>2</label>
    </ligand>
</feature>
<dbReference type="PROSITE" id="PS00631">
    <property type="entry name" value="CYTOSOL_AP"/>
    <property type="match status" value="1"/>
</dbReference>
<comment type="similarity">
    <text evidence="3 8">Belongs to the peptidase M17 family.</text>
</comment>
<dbReference type="EC" id="3.4.11.10" evidence="8"/>
<feature type="binding site" evidence="8">
    <location>
        <position position="307"/>
    </location>
    <ligand>
        <name>Mn(2+)</name>
        <dbReference type="ChEBI" id="CHEBI:29035"/>
        <label>1</label>
    </ligand>
</feature>
<evidence type="ECO:0000313" key="10">
    <source>
        <dbReference type="EMBL" id="EFC88323.1"/>
    </source>
</evidence>
<dbReference type="EMBL" id="ACDX02000009">
    <property type="protein sequence ID" value="EFC88323.1"/>
    <property type="molecule type" value="Genomic_DNA"/>
</dbReference>
<evidence type="ECO:0000256" key="2">
    <source>
        <dbReference type="ARBA" id="ARBA00000967"/>
    </source>
</evidence>
<feature type="binding site" evidence="8">
    <location>
        <position position="386"/>
    </location>
    <ligand>
        <name>Mn(2+)</name>
        <dbReference type="ChEBI" id="CHEBI:29035"/>
        <label>1</label>
    </ligand>
</feature>
<evidence type="ECO:0000256" key="8">
    <source>
        <dbReference type="HAMAP-Rule" id="MF_00181"/>
    </source>
</evidence>
<dbReference type="InterPro" id="IPR000819">
    <property type="entry name" value="Peptidase_M17_C"/>
</dbReference>
<dbReference type="InterPro" id="IPR023042">
    <property type="entry name" value="Peptidase_M17_leu_NH2_pept"/>
</dbReference>
<dbReference type="InterPro" id="IPR043472">
    <property type="entry name" value="Macro_dom-like"/>
</dbReference>
<reference evidence="10 11" key="1">
    <citation type="submission" date="2009-10" db="EMBL/GenBank/DDBJ databases">
        <authorList>
            <person name="Weinstock G."/>
            <person name="Sodergren E."/>
            <person name="Clifton S."/>
            <person name="Fulton L."/>
            <person name="Fulton B."/>
            <person name="Courtney L."/>
            <person name="Fronick C."/>
            <person name="Harrison M."/>
            <person name="Strong C."/>
            <person name="Farmer C."/>
            <person name="Delahaunty K."/>
            <person name="Markovic C."/>
            <person name="Hall O."/>
            <person name="Minx P."/>
            <person name="Tomlinson C."/>
            <person name="Mitreva M."/>
            <person name="Nelson J."/>
            <person name="Hou S."/>
            <person name="Wollam A."/>
            <person name="Pepin K.H."/>
            <person name="Johnson M."/>
            <person name="Bhonagiri V."/>
            <person name="Nash W.E."/>
            <person name="Warren W."/>
            <person name="Chinwalla A."/>
            <person name="Mardis E.R."/>
            <person name="Wilson R.K."/>
        </authorList>
    </citation>
    <scope>NUCLEOTIDE SEQUENCE [LARGE SCALE GENOMIC DNA]</scope>
    <source>
        <strain evidence="11">ATCC 25996 / DSM 4631 / NCTC 10774 / M26</strain>
    </source>
</reference>
<dbReference type="AlphaFoldDB" id="D2ZXB9"/>
<feature type="binding site" evidence="8">
    <location>
        <position position="325"/>
    </location>
    <ligand>
        <name>Mn(2+)</name>
        <dbReference type="ChEBI" id="CHEBI:29035"/>
        <label>2</label>
    </ligand>
</feature>
<dbReference type="EC" id="3.4.11.1" evidence="8"/>
<dbReference type="eggNOG" id="COG0260">
    <property type="taxonomic scope" value="Bacteria"/>
</dbReference>
<name>D2ZXB9_NEIM2</name>
<dbReference type="Gene3D" id="3.40.630.10">
    <property type="entry name" value="Zn peptidases"/>
    <property type="match status" value="1"/>
</dbReference>
<organism evidence="10 11">
    <name type="scientific">Neisseria mucosa (strain ATCC 25996 / DSM 4631 / NCTC 10774 / M26)</name>
    <dbReference type="NCBI Taxonomy" id="546266"/>
    <lineage>
        <taxon>Bacteria</taxon>
        <taxon>Pseudomonadati</taxon>
        <taxon>Pseudomonadota</taxon>
        <taxon>Betaproteobacteria</taxon>
        <taxon>Neisseriales</taxon>
        <taxon>Neisseriaceae</taxon>
        <taxon>Neisseria</taxon>
    </lineage>
</organism>
<dbReference type="Pfam" id="PF00883">
    <property type="entry name" value="Peptidase_M17"/>
    <property type="match status" value="1"/>
</dbReference>
<dbReference type="PANTHER" id="PTHR11963">
    <property type="entry name" value="LEUCINE AMINOPEPTIDASE-RELATED"/>
    <property type="match status" value="1"/>
</dbReference>
<proteinExistence type="inferred from homology"/>
<comment type="catalytic activity">
    <reaction evidence="2 8">
        <text>Release of an N-terminal amino acid, preferentially leucine, but not glutamic or aspartic acids.</text>
        <dbReference type="EC" id="3.4.11.10"/>
    </reaction>
</comment>
<protein>
    <recommendedName>
        <fullName evidence="8">Probable cytosol aminopeptidase</fullName>
        <ecNumber evidence="8">3.4.11.1</ecNumber>
    </recommendedName>
    <alternativeName>
        <fullName evidence="8">Leucine aminopeptidase</fullName>
        <shortName evidence="8">LAP</shortName>
        <ecNumber evidence="8">3.4.11.10</ecNumber>
    </alternativeName>
    <alternativeName>
        <fullName evidence="8">Leucyl aminopeptidase</fullName>
    </alternativeName>
</protein>
<dbReference type="HAMAP" id="MF_00181">
    <property type="entry name" value="Cytosol_peptidase_M17"/>
    <property type="match status" value="1"/>
</dbReference>
<dbReference type="GO" id="GO:0070006">
    <property type="term" value="F:metalloaminopeptidase activity"/>
    <property type="evidence" value="ECO:0007669"/>
    <property type="project" value="InterPro"/>
</dbReference>
<evidence type="ECO:0000256" key="7">
    <source>
        <dbReference type="ARBA" id="ARBA00023211"/>
    </source>
</evidence>
<keyword evidence="5 8" id="KW-0645">Protease</keyword>
<dbReference type="MEROPS" id="M17.003"/>
<dbReference type="PRINTS" id="PR00481">
    <property type="entry name" value="LAMNOPPTDASE"/>
</dbReference>
<dbReference type="Gene3D" id="3.40.220.10">
    <property type="entry name" value="Leucine Aminopeptidase, subunit E, domain 1"/>
    <property type="match status" value="1"/>
</dbReference>
<dbReference type="NCBIfam" id="NF002074">
    <property type="entry name" value="PRK00913.1-4"/>
    <property type="match status" value="1"/>
</dbReference>
<keyword evidence="8" id="KW-0479">Metal-binding</keyword>
<dbReference type="SUPFAM" id="SSF52949">
    <property type="entry name" value="Macro domain-like"/>
    <property type="match status" value="1"/>
</dbReference>
<dbReference type="CDD" id="cd00433">
    <property type="entry name" value="Peptidase_M17"/>
    <property type="match status" value="1"/>
</dbReference>
<dbReference type="GO" id="GO:0030145">
    <property type="term" value="F:manganese ion binding"/>
    <property type="evidence" value="ECO:0007669"/>
    <property type="project" value="UniProtKB-UniRule"/>
</dbReference>
<dbReference type="STRING" id="546266.NEIMUCOT_05270"/>
<accession>D2ZXB9</accession>
<dbReference type="GO" id="GO:0005737">
    <property type="term" value="C:cytoplasm"/>
    <property type="evidence" value="ECO:0007669"/>
    <property type="project" value="UniProtKB-SubCell"/>
</dbReference>
<comment type="caution">
    <text evidence="10">The sequence shown here is derived from an EMBL/GenBank/DDBJ whole genome shotgun (WGS) entry which is preliminary data.</text>
</comment>
<feature type="domain" description="Cytosol aminopeptidase" evidence="9">
    <location>
        <begin position="382"/>
        <end position="389"/>
    </location>
</feature>
<feature type="binding site" evidence="8">
    <location>
        <position position="302"/>
    </location>
    <ligand>
        <name>Mn(2+)</name>
        <dbReference type="ChEBI" id="CHEBI:29035"/>
        <label>2</label>
    </ligand>
</feature>
<evidence type="ECO:0000256" key="4">
    <source>
        <dbReference type="ARBA" id="ARBA00022438"/>
    </source>
</evidence>